<dbReference type="Proteomes" id="UP000245207">
    <property type="component" value="Unassembled WGS sequence"/>
</dbReference>
<dbReference type="InterPro" id="IPR029063">
    <property type="entry name" value="SAM-dependent_MTases_sf"/>
</dbReference>
<dbReference type="GO" id="GO:0008171">
    <property type="term" value="F:O-methyltransferase activity"/>
    <property type="evidence" value="ECO:0007669"/>
    <property type="project" value="InterPro"/>
</dbReference>
<keyword evidence="3" id="KW-0949">S-adenosyl-L-methionine</keyword>
<feature type="domain" description="O-methyltransferase dimerisation" evidence="6">
    <location>
        <begin position="17"/>
        <end position="108"/>
    </location>
</feature>
<evidence type="ECO:0000256" key="4">
    <source>
        <dbReference type="ARBA" id="ARBA00034481"/>
    </source>
</evidence>
<dbReference type="EMBL" id="PKPP01014635">
    <property type="protein sequence ID" value="PWA39440.1"/>
    <property type="molecule type" value="Genomic_DNA"/>
</dbReference>
<comment type="caution">
    <text evidence="7">The sequence shown here is derived from an EMBL/GenBank/DDBJ whole genome shotgun (WGS) entry which is preliminary data.</text>
</comment>
<name>A0A2U1KRR3_ARTAN</name>
<keyword evidence="2 7" id="KW-0808">Transferase</keyword>
<dbReference type="Pfam" id="PF00891">
    <property type="entry name" value="Methyltransf_2"/>
    <property type="match status" value="1"/>
</dbReference>
<dbReference type="InterPro" id="IPR001077">
    <property type="entry name" value="COMT_C"/>
</dbReference>
<gene>
    <name evidence="7" type="ORF">CTI12_AA571940</name>
</gene>
<reference evidence="7 8" key="1">
    <citation type="journal article" date="2018" name="Mol. Plant">
        <title>The genome of Artemisia annua provides insight into the evolution of Asteraceae family and artemisinin biosynthesis.</title>
        <authorList>
            <person name="Shen Q."/>
            <person name="Zhang L."/>
            <person name="Liao Z."/>
            <person name="Wang S."/>
            <person name="Yan T."/>
            <person name="Shi P."/>
            <person name="Liu M."/>
            <person name="Fu X."/>
            <person name="Pan Q."/>
            <person name="Wang Y."/>
            <person name="Lv Z."/>
            <person name="Lu X."/>
            <person name="Zhang F."/>
            <person name="Jiang W."/>
            <person name="Ma Y."/>
            <person name="Chen M."/>
            <person name="Hao X."/>
            <person name="Li L."/>
            <person name="Tang Y."/>
            <person name="Lv G."/>
            <person name="Zhou Y."/>
            <person name="Sun X."/>
            <person name="Brodelius P.E."/>
            <person name="Rose J.K.C."/>
            <person name="Tang K."/>
        </authorList>
    </citation>
    <scope>NUCLEOTIDE SEQUENCE [LARGE SCALE GENOMIC DNA]</scope>
    <source>
        <strain evidence="8">cv. Huhao1</strain>
        <tissue evidence="7">Leaf</tissue>
    </source>
</reference>
<dbReference type="InterPro" id="IPR012967">
    <property type="entry name" value="COMT_dimerisation"/>
</dbReference>
<dbReference type="STRING" id="35608.A0A2U1KRR3"/>
<dbReference type="PANTHER" id="PTHR11746">
    <property type="entry name" value="O-METHYLTRANSFERASE"/>
    <property type="match status" value="1"/>
</dbReference>
<evidence type="ECO:0000313" key="7">
    <source>
        <dbReference type="EMBL" id="PWA39440.1"/>
    </source>
</evidence>
<dbReference type="SUPFAM" id="SSF46785">
    <property type="entry name" value="Winged helix' DNA-binding domain"/>
    <property type="match status" value="1"/>
</dbReference>
<dbReference type="OrthoDB" id="1606438at2759"/>
<accession>A0A2U1KRR3</accession>
<comment type="similarity">
    <text evidence="4">Belongs to the class I-like SAM-binding methyltransferase superfamily. Cation-independent O-methyltransferase family. COMT subfamily.</text>
</comment>
<dbReference type="InterPro" id="IPR016461">
    <property type="entry name" value="COMT-like"/>
</dbReference>
<dbReference type="Gene3D" id="1.10.10.10">
    <property type="entry name" value="Winged helix-like DNA-binding domain superfamily/Winged helix DNA-binding domain"/>
    <property type="match status" value="1"/>
</dbReference>
<proteinExistence type="inferred from homology"/>
<dbReference type="PROSITE" id="PS51683">
    <property type="entry name" value="SAM_OMT_II"/>
    <property type="match status" value="1"/>
</dbReference>
<protein>
    <submittedName>
        <fullName evidence="7">Caffeic acid 3-O-methyltransferase</fullName>
    </submittedName>
</protein>
<evidence type="ECO:0000313" key="8">
    <source>
        <dbReference type="Proteomes" id="UP000245207"/>
    </source>
</evidence>
<dbReference type="GO" id="GO:0032259">
    <property type="term" value="P:methylation"/>
    <property type="evidence" value="ECO:0007669"/>
    <property type="project" value="UniProtKB-KW"/>
</dbReference>
<evidence type="ECO:0000259" key="6">
    <source>
        <dbReference type="Pfam" id="PF08100"/>
    </source>
</evidence>
<sequence length="248" mass="28030">MSSTEDEIRKNEFTYAMQLATSTSLAMVLVNTIKLNVFEAIAKAGFDAQLSAYEIASRLSIQNQDAPDMLDRMLRLLASHSIVTCSQGEHESRPVRLYGLAPVAKYFILNEDGATLGSLMKLTQDKEYRIEHVEGDMFREVPKCDVIFMKWILHDWNDENCTKLLKNCYNALPQDGKIIVVDAILPFLPDTSSSYKVSTQMDAIMMTQITGGKERTYDELLALAKGAGFAGIKKECFVCNYWVMEFYK</sequence>
<evidence type="ECO:0000256" key="3">
    <source>
        <dbReference type="ARBA" id="ARBA00022691"/>
    </source>
</evidence>
<dbReference type="SUPFAM" id="SSF53335">
    <property type="entry name" value="S-adenosyl-L-methionine-dependent methyltransferases"/>
    <property type="match status" value="1"/>
</dbReference>
<evidence type="ECO:0000256" key="1">
    <source>
        <dbReference type="ARBA" id="ARBA00022603"/>
    </source>
</evidence>
<evidence type="ECO:0000256" key="2">
    <source>
        <dbReference type="ARBA" id="ARBA00022679"/>
    </source>
</evidence>
<keyword evidence="8" id="KW-1185">Reference proteome</keyword>
<dbReference type="GO" id="GO:0008757">
    <property type="term" value="F:S-adenosylmethionine-dependent methyltransferase activity"/>
    <property type="evidence" value="ECO:0007669"/>
    <property type="project" value="UniProtKB-ARBA"/>
</dbReference>
<dbReference type="Pfam" id="PF08100">
    <property type="entry name" value="Dimerisation"/>
    <property type="match status" value="1"/>
</dbReference>
<keyword evidence="1 7" id="KW-0489">Methyltransferase</keyword>
<dbReference type="InterPro" id="IPR036390">
    <property type="entry name" value="WH_DNA-bd_sf"/>
</dbReference>
<feature type="domain" description="O-methyltransferase C-terminal" evidence="5">
    <location>
        <begin position="122"/>
        <end position="230"/>
    </location>
</feature>
<organism evidence="7 8">
    <name type="scientific">Artemisia annua</name>
    <name type="common">Sweet wormwood</name>
    <dbReference type="NCBI Taxonomy" id="35608"/>
    <lineage>
        <taxon>Eukaryota</taxon>
        <taxon>Viridiplantae</taxon>
        <taxon>Streptophyta</taxon>
        <taxon>Embryophyta</taxon>
        <taxon>Tracheophyta</taxon>
        <taxon>Spermatophyta</taxon>
        <taxon>Magnoliopsida</taxon>
        <taxon>eudicotyledons</taxon>
        <taxon>Gunneridae</taxon>
        <taxon>Pentapetalae</taxon>
        <taxon>asterids</taxon>
        <taxon>campanulids</taxon>
        <taxon>Asterales</taxon>
        <taxon>Asteraceae</taxon>
        <taxon>Asteroideae</taxon>
        <taxon>Anthemideae</taxon>
        <taxon>Artemisiinae</taxon>
        <taxon>Artemisia</taxon>
    </lineage>
</organism>
<dbReference type="FunFam" id="1.10.10.10:FF:000357">
    <property type="entry name" value="Caffeic acid 3-O-methyltransferase"/>
    <property type="match status" value="1"/>
</dbReference>
<dbReference type="InterPro" id="IPR036388">
    <property type="entry name" value="WH-like_DNA-bd_sf"/>
</dbReference>
<evidence type="ECO:0000259" key="5">
    <source>
        <dbReference type="Pfam" id="PF00891"/>
    </source>
</evidence>
<dbReference type="GO" id="GO:0046983">
    <property type="term" value="F:protein dimerization activity"/>
    <property type="evidence" value="ECO:0007669"/>
    <property type="project" value="InterPro"/>
</dbReference>
<dbReference type="AlphaFoldDB" id="A0A2U1KRR3"/>
<dbReference type="Gene3D" id="3.40.50.150">
    <property type="entry name" value="Vaccinia Virus protein VP39"/>
    <property type="match status" value="1"/>
</dbReference>